<proteinExistence type="predicted"/>
<gene>
    <name evidence="1" type="ORF">GCM10010515_51150</name>
</gene>
<dbReference type="Proteomes" id="UP000645555">
    <property type="component" value="Unassembled WGS sequence"/>
</dbReference>
<reference evidence="1" key="2">
    <citation type="submission" date="2020-09" db="EMBL/GenBank/DDBJ databases">
        <authorList>
            <person name="Sun Q."/>
            <person name="Ohkuma M."/>
        </authorList>
    </citation>
    <scope>NUCLEOTIDE SEQUENCE</scope>
    <source>
        <strain evidence="1">JCM 4956</strain>
    </source>
</reference>
<sequence>MQDEAWGEWLRQSPPGSELLNWWQQAPGELGRFGRGAFGERLVALLSVASARDCAAAGFGCTRRIDRACREPSVCRLDPVVPSAAEGVARGEREGPVPGACGGFHGSRAAFEVQVRFSGGDDRHRAVFWRDGPASALRLWVDGVPVSAGGPDLDTYGYWLDGRFLVVQAEGPDDHPRQEYGPGTLVSRINSVLIHDAVSGSTRTLVPGPDESWTDPQVVLAGGSLRVYATREARAADVPDRILPTRSAPV</sequence>
<evidence type="ECO:0000313" key="1">
    <source>
        <dbReference type="EMBL" id="GGX76903.1"/>
    </source>
</evidence>
<organism evidence="1 2">
    <name type="scientific">Streptomyces fructofermentans</name>
    <dbReference type="NCBI Taxonomy" id="152141"/>
    <lineage>
        <taxon>Bacteria</taxon>
        <taxon>Bacillati</taxon>
        <taxon>Actinomycetota</taxon>
        <taxon>Actinomycetes</taxon>
        <taxon>Kitasatosporales</taxon>
        <taxon>Streptomycetaceae</taxon>
        <taxon>Streptomyces</taxon>
    </lineage>
</organism>
<keyword evidence="2" id="KW-1185">Reference proteome</keyword>
<comment type="caution">
    <text evidence="1">The sequence shown here is derived from an EMBL/GenBank/DDBJ whole genome shotgun (WGS) entry which is preliminary data.</text>
</comment>
<reference evidence="1" key="1">
    <citation type="journal article" date="2014" name="Int. J. Syst. Evol. Microbiol.">
        <title>Complete genome sequence of Corynebacterium casei LMG S-19264T (=DSM 44701T), isolated from a smear-ripened cheese.</title>
        <authorList>
            <consortium name="US DOE Joint Genome Institute (JGI-PGF)"/>
            <person name="Walter F."/>
            <person name="Albersmeier A."/>
            <person name="Kalinowski J."/>
            <person name="Ruckert C."/>
        </authorList>
    </citation>
    <scope>NUCLEOTIDE SEQUENCE</scope>
    <source>
        <strain evidence="1">JCM 4956</strain>
    </source>
</reference>
<name>A0A918KW99_9ACTN</name>
<dbReference type="RefSeq" id="WP_190037900.1">
    <property type="nucleotide sequence ID" value="NZ_BMWD01000019.1"/>
</dbReference>
<evidence type="ECO:0000313" key="2">
    <source>
        <dbReference type="Proteomes" id="UP000645555"/>
    </source>
</evidence>
<protein>
    <submittedName>
        <fullName evidence="1">Uncharacterized protein</fullName>
    </submittedName>
</protein>
<dbReference type="EMBL" id="BMWD01000019">
    <property type="protein sequence ID" value="GGX76903.1"/>
    <property type="molecule type" value="Genomic_DNA"/>
</dbReference>
<accession>A0A918KW99</accession>
<dbReference type="AlphaFoldDB" id="A0A918KW99"/>